<comment type="caution">
    <text evidence="1">The sequence shown here is derived from an EMBL/GenBank/DDBJ whole genome shotgun (WGS) entry which is preliminary data.</text>
</comment>
<evidence type="ECO:0000313" key="1">
    <source>
        <dbReference type="EMBL" id="KAJ9107316.1"/>
    </source>
</evidence>
<protein>
    <submittedName>
        <fullName evidence="1">Uncharacterized protein</fullName>
    </submittedName>
</protein>
<accession>A0ACC2W7C7</accession>
<evidence type="ECO:0000313" key="2">
    <source>
        <dbReference type="Proteomes" id="UP001227268"/>
    </source>
</evidence>
<name>A0ACC2W7C7_9TREE</name>
<gene>
    <name evidence="1" type="ORF">QFC21_000766</name>
</gene>
<reference evidence="1" key="1">
    <citation type="submission" date="2023-04" db="EMBL/GenBank/DDBJ databases">
        <title>Draft Genome sequencing of Naganishia species isolated from polar environments using Oxford Nanopore Technology.</title>
        <authorList>
            <person name="Leo P."/>
            <person name="Venkateswaran K."/>
        </authorList>
    </citation>
    <scope>NUCLEOTIDE SEQUENCE</scope>
    <source>
        <strain evidence="1">MNA-CCFEE 5423</strain>
    </source>
</reference>
<keyword evidence="2" id="KW-1185">Reference proteome</keyword>
<sequence>MKANFGFQNLCGTVYRQGNVVFTPDGNSVLSPVGNRVSVFDLVNNKSRTLPFENRKNILSIALSPDGKVLLSIDEDGRALFVHFKKGTVLHHINFKAKVLACSFSPDGKYIAVTHGNQTHVWNTPSHLVREFAPFVLHRVYTGHHDEVTSVTWSKSSRFFITTSRDMTAKLYTLHPTEGFKPKTFAGHRDVIVGAYFAADEKTASSALCIPNQCRESTERGSLLQIYTVSRDGAVFTWQAKKTEDDEDSDIEVDMLDAPETVDAAAKFDNRVAYTRWGLNKRDYFNMAHTQVICTVYHAKTSLLVVGFSTGVFGLYEMPSFTNIHTLSISQEKIAAVAINPSGEWLAFGAKELGQLLVWEWQSESYVLKQQGHYYDMNTLTFSQDGQNVATGGEDGKVKVWNVRSGFCFVTFNEHSASVSAVEFAKQGQVLFTASLDGTVRAFDLVRYRNFRTFTSPTPVQFSSIAVDPSGEVVCAGSQDSFEIYMWSVQTGKLLDILTGHTAPISSLAFNPTGDQIASSSWDKSIRVWSVFGRSRATEPFQLSTEALSVAYRPDGKELAASTLDGQITFFDVAESKQTGVIEGRKDISGGRLIDDRMSAANNASTKYFNSMAYTADGSCLIAGGSSKYVVIYDVRDGVMVKKFQISENLSLDGTQEFLDSRKMTDAGPVDALDLRGEEEDLQDRLDNTLPGAQRGDLSKRKYRRAARTMCVRFSPTGRTWAAASTEGLLIYGLDETTIFDPYDLDIDITPQSLVETIADGDFLMALVMAFRLNEQTLIQRAYESVPPSDIRLTARQIPQIYLLTLLRFIANHTETEPHVEFDLLWITAVLTAHGAYLGGRSSEFASVFRALQKGVMDFEQTIARICNENNFTLEYVISHTARQEGEGEGEDEEMDDDADVVLL</sequence>
<dbReference type="Proteomes" id="UP001227268">
    <property type="component" value="Unassembled WGS sequence"/>
</dbReference>
<proteinExistence type="predicted"/>
<organism evidence="1 2">
    <name type="scientific">Naganishia friedmannii</name>
    <dbReference type="NCBI Taxonomy" id="89922"/>
    <lineage>
        <taxon>Eukaryota</taxon>
        <taxon>Fungi</taxon>
        <taxon>Dikarya</taxon>
        <taxon>Basidiomycota</taxon>
        <taxon>Agaricomycotina</taxon>
        <taxon>Tremellomycetes</taxon>
        <taxon>Filobasidiales</taxon>
        <taxon>Filobasidiaceae</taxon>
        <taxon>Naganishia</taxon>
    </lineage>
</organism>
<dbReference type="EMBL" id="JASBWT010000002">
    <property type="protein sequence ID" value="KAJ9107316.1"/>
    <property type="molecule type" value="Genomic_DNA"/>
</dbReference>